<evidence type="ECO:0000256" key="1">
    <source>
        <dbReference type="SAM" id="MobiDB-lite"/>
    </source>
</evidence>
<name>W4JQP2_HETIT</name>
<dbReference type="RefSeq" id="XP_009552122.1">
    <property type="nucleotide sequence ID" value="XM_009553827.1"/>
</dbReference>
<feature type="compositionally biased region" description="Low complexity" evidence="1">
    <location>
        <begin position="91"/>
        <end position="112"/>
    </location>
</feature>
<dbReference type="EMBL" id="KI925465">
    <property type="protein sequence ID" value="ETW75882.1"/>
    <property type="molecule type" value="Genomic_DNA"/>
</dbReference>
<dbReference type="AlphaFoldDB" id="W4JQP2"/>
<proteinExistence type="predicted"/>
<evidence type="ECO:0000313" key="3">
    <source>
        <dbReference type="Proteomes" id="UP000030671"/>
    </source>
</evidence>
<organism evidence="2 3">
    <name type="scientific">Heterobasidion irregulare (strain TC 32-1)</name>
    <dbReference type="NCBI Taxonomy" id="747525"/>
    <lineage>
        <taxon>Eukaryota</taxon>
        <taxon>Fungi</taxon>
        <taxon>Dikarya</taxon>
        <taxon>Basidiomycota</taxon>
        <taxon>Agaricomycotina</taxon>
        <taxon>Agaricomycetes</taxon>
        <taxon>Russulales</taxon>
        <taxon>Bondarzewiaceae</taxon>
        <taxon>Heterobasidion</taxon>
        <taxon>Heterobasidion annosum species complex</taxon>
    </lineage>
</organism>
<dbReference type="InParanoid" id="W4JQP2"/>
<keyword evidence="3" id="KW-1185">Reference proteome</keyword>
<gene>
    <name evidence="2" type="ORF">HETIRDRAFT_442298</name>
</gene>
<feature type="non-terminal residue" evidence="2">
    <location>
        <position position="112"/>
    </location>
</feature>
<accession>W4JQP2</accession>
<sequence length="112" mass="12227">MFRRFLQLFCNSWSCVSSFYQSPLLPLIRCTLAHSHTLVYCRSSIFRLTAGRCFLNALSPDEACILAFALAGVPGLCSSAPRENGQRVVRSVPSGDQSSSSQSSSNFSSLLL</sequence>
<dbReference type="KEGG" id="hir:HETIRDRAFT_442298"/>
<protein>
    <submittedName>
        <fullName evidence="2">Uncharacterized protein</fullName>
    </submittedName>
</protein>
<dbReference type="Proteomes" id="UP000030671">
    <property type="component" value="Unassembled WGS sequence"/>
</dbReference>
<dbReference type="HOGENOM" id="CLU_2151709_0_0_1"/>
<evidence type="ECO:0000313" key="2">
    <source>
        <dbReference type="EMBL" id="ETW75882.1"/>
    </source>
</evidence>
<feature type="region of interest" description="Disordered" evidence="1">
    <location>
        <begin position="79"/>
        <end position="112"/>
    </location>
</feature>
<dbReference type="GeneID" id="20675434"/>
<reference evidence="2 3" key="1">
    <citation type="journal article" date="2012" name="New Phytol.">
        <title>Insight into trade-off between wood decay and parasitism from the genome of a fungal forest pathogen.</title>
        <authorList>
            <person name="Olson A."/>
            <person name="Aerts A."/>
            <person name="Asiegbu F."/>
            <person name="Belbahri L."/>
            <person name="Bouzid O."/>
            <person name="Broberg A."/>
            <person name="Canback B."/>
            <person name="Coutinho P.M."/>
            <person name="Cullen D."/>
            <person name="Dalman K."/>
            <person name="Deflorio G."/>
            <person name="van Diepen L.T."/>
            <person name="Dunand C."/>
            <person name="Duplessis S."/>
            <person name="Durling M."/>
            <person name="Gonthier P."/>
            <person name="Grimwood J."/>
            <person name="Fossdal C.G."/>
            <person name="Hansson D."/>
            <person name="Henrissat B."/>
            <person name="Hietala A."/>
            <person name="Himmelstrand K."/>
            <person name="Hoffmeister D."/>
            <person name="Hogberg N."/>
            <person name="James T.Y."/>
            <person name="Karlsson M."/>
            <person name="Kohler A."/>
            <person name="Kues U."/>
            <person name="Lee Y.H."/>
            <person name="Lin Y.C."/>
            <person name="Lind M."/>
            <person name="Lindquist E."/>
            <person name="Lombard V."/>
            <person name="Lucas S."/>
            <person name="Lunden K."/>
            <person name="Morin E."/>
            <person name="Murat C."/>
            <person name="Park J."/>
            <person name="Raffaello T."/>
            <person name="Rouze P."/>
            <person name="Salamov A."/>
            <person name="Schmutz J."/>
            <person name="Solheim H."/>
            <person name="Stahlberg J."/>
            <person name="Velez H."/>
            <person name="de Vries R.P."/>
            <person name="Wiebenga A."/>
            <person name="Woodward S."/>
            <person name="Yakovlev I."/>
            <person name="Garbelotto M."/>
            <person name="Martin F."/>
            <person name="Grigoriev I.V."/>
            <person name="Stenlid J."/>
        </authorList>
    </citation>
    <scope>NUCLEOTIDE SEQUENCE [LARGE SCALE GENOMIC DNA]</scope>
    <source>
        <strain evidence="2 3">TC 32-1</strain>
    </source>
</reference>